<dbReference type="PANTHER" id="PTHR23022">
    <property type="entry name" value="TRANSPOSABLE ELEMENT-RELATED"/>
    <property type="match status" value="1"/>
</dbReference>
<organism evidence="3 4">
    <name type="scientific">Littorina saxatilis</name>
    <dbReference type="NCBI Taxonomy" id="31220"/>
    <lineage>
        <taxon>Eukaryota</taxon>
        <taxon>Metazoa</taxon>
        <taxon>Spiralia</taxon>
        <taxon>Lophotrochozoa</taxon>
        <taxon>Mollusca</taxon>
        <taxon>Gastropoda</taxon>
        <taxon>Caenogastropoda</taxon>
        <taxon>Littorinimorpha</taxon>
        <taxon>Littorinoidea</taxon>
        <taxon>Littorinidae</taxon>
        <taxon>Littorina</taxon>
    </lineage>
</organism>
<dbReference type="EMBL" id="JBAMIC010000007">
    <property type="protein sequence ID" value="KAK7106741.1"/>
    <property type="molecule type" value="Genomic_DNA"/>
</dbReference>
<accession>A0AAN9GFZ2</accession>
<keyword evidence="4" id="KW-1185">Reference proteome</keyword>
<proteinExistence type="predicted"/>
<dbReference type="GO" id="GO:0006313">
    <property type="term" value="P:DNA transposition"/>
    <property type="evidence" value="ECO:0007669"/>
    <property type="project" value="InterPro"/>
</dbReference>
<dbReference type="SUPFAM" id="SSF46689">
    <property type="entry name" value="Homeodomain-like"/>
    <property type="match status" value="1"/>
</dbReference>
<dbReference type="PANTHER" id="PTHR23022:SF135">
    <property type="entry name" value="SI:DKEY-77F5.3"/>
    <property type="match status" value="1"/>
</dbReference>
<protein>
    <recommendedName>
        <fullName evidence="2">Transposase Tc1-like domain-containing protein</fullName>
    </recommendedName>
</protein>
<dbReference type="InterPro" id="IPR036397">
    <property type="entry name" value="RNaseH_sf"/>
</dbReference>
<dbReference type="InterPro" id="IPR009057">
    <property type="entry name" value="Homeodomain-like_sf"/>
</dbReference>
<reference evidence="3 4" key="1">
    <citation type="submission" date="2024-02" db="EMBL/GenBank/DDBJ databases">
        <title>Chromosome-scale genome assembly of the rough periwinkle Littorina saxatilis.</title>
        <authorList>
            <person name="De Jode A."/>
            <person name="Faria R."/>
            <person name="Formenti G."/>
            <person name="Sims Y."/>
            <person name="Smith T.P."/>
            <person name="Tracey A."/>
            <person name="Wood J.M.D."/>
            <person name="Zagrodzka Z.B."/>
            <person name="Johannesson K."/>
            <person name="Butlin R.K."/>
            <person name="Leder E.H."/>
        </authorList>
    </citation>
    <scope>NUCLEOTIDE SEQUENCE [LARGE SCALE GENOMIC DNA]</scope>
    <source>
        <strain evidence="3">Snail1</strain>
        <tissue evidence="3">Muscle</tissue>
    </source>
</reference>
<evidence type="ECO:0000256" key="1">
    <source>
        <dbReference type="SAM" id="MobiDB-lite"/>
    </source>
</evidence>
<dbReference type="InterPro" id="IPR002492">
    <property type="entry name" value="Transposase_Tc1-like"/>
</dbReference>
<dbReference type="InterPro" id="IPR052338">
    <property type="entry name" value="Transposase_5"/>
</dbReference>
<sequence length="278" mass="31959">MPRSTPEQRERAVGRLSAGDDPEAVAVAFNVHLSTVYRLQQRFVNTGSTADTQRSGRPRVTTQRQDRQILRHHLRNRFHTANDTARNTVGNHQGLISGQTVRRRLAERHLQHCRPARGPVLTQRHRMARQQWAQDHINWNWRQWRNILFTDESRFCISHVDGRVRVWRRRGERYAGDCVMEHNAQGGPNVMVWGGIGLNQSLGPVFFLTILVLVGETASQHSVIFTRSYSLMLWPFSRRAETVFCSKKTLARTQPGSPRPSCSTITSTSWPQPRSESH</sequence>
<dbReference type="Pfam" id="PF13384">
    <property type="entry name" value="HTH_23"/>
    <property type="match status" value="1"/>
</dbReference>
<evidence type="ECO:0000313" key="3">
    <source>
        <dbReference type="EMBL" id="KAK7106741.1"/>
    </source>
</evidence>
<name>A0AAN9GFZ2_9CAEN</name>
<evidence type="ECO:0000259" key="2">
    <source>
        <dbReference type="Pfam" id="PF01498"/>
    </source>
</evidence>
<dbReference type="Gene3D" id="3.30.420.10">
    <property type="entry name" value="Ribonuclease H-like superfamily/Ribonuclease H"/>
    <property type="match status" value="1"/>
</dbReference>
<gene>
    <name evidence="3" type="ORF">V1264_017962</name>
</gene>
<dbReference type="Proteomes" id="UP001374579">
    <property type="component" value="Unassembled WGS sequence"/>
</dbReference>
<dbReference type="AlphaFoldDB" id="A0AAN9GFZ2"/>
<comment type="caution">
    <text evidence="3">The sequence shown here is derived from an EMBL/GenBank/DDBJ whole genome shotgun (WGS) entry which is preliminary data.</text>
</comment>
<feature type="region of interest" description="Disordered" evidence="1">
    <location>
        <begin position="252"/>
        <end position="278"/>
    </location>
</feature>
<dbReference type="GO" id="GO:0003677">
    <property type="term" value="F:DNA binding"/>
    <property type="evidence" value="ECO:0007669"/>
    <property type="project" value="InterPro"/>
</dbReference>
<evidence type="ECO:0000313" key="4">
    <source>
        <dbReference type="Proteomes" id="UP001374579"/>
    </source>
</evidence>
<dbReference type="Pfam" id="PF01498">
    <property type="entry name" value="HTH_Tnp_Tc3_2"/>
    <property type="match status" value="1"/>
</dbReference>
<feature type="domain" description="Transposase Tc1-like" evidence="2">
    <location>
        <begin position="66"/>
        <end position="138"/>
    </location>
</feature>
<dbReference type="GO" id="GO:0015074">
    <property type="term" value="P:DNA integration"/>
    <property type="evidence" value="ECO:0007669"/>
    <property type="project" value="InterPro"/>
</dbReference>